<evidence type="ECO:0000256" key="3">
    <source>
        <dbReference type="ARBA" id="ARBA00022679"/>
    </source>
</evidence>
<evidence type="ECO:0000256" key="7">
    <source>
        <dbReference type="ARBA" id="ARBA00022833"/>
    </source>
</evidence>
<comment type="cofactor">
    <cofactor evidence="1">
        <name>Mg(2+)</name>
        <dbReference type="ChEBI" id="CHEBI:18420"/>
    </cofactor>
</comment>
<dbReference type="InterPro" id="IPR043129">
    <property type="entry name" value="ATPase_NBD"/>
</dbReference>
<dbReference type="EMBL" id="CP159510">
    <property type="protein sequence ID" value="XCJ17736.1"/>
    <property type="molecule type" value="Genomic_DNA"/>
</dbReference>
<dbReference type="InterPro" id="IPR051804">
    <property type="entry name" value="Carb_Metab_Reg_Kinase/Isom"/>
</dbReference>
<keyword evidence="8" id="KW-0067">ATP-binding</keyword>
<organism evidence="13">
    <name type="scientific">Sporolactobacillus sp. Y61</name>
    <dbReference type="NCBI Taxonomy" id="3160863"/>
    <lineage>
        <taxon>Bacteria</taxon>
        <taxon>Bacillati</taxon>
        <taxon>Bacillota</taxon>
        <taxon>Bacilli</taxon>
        <taxon>Bacillales</taxon>
        <taxon>Sporolactobacillaceae</taxon>
        <taxon>Sporolactobacillus</taxon>
    </lineage>
</organism>
<evidence type="ECO:0000256" key="1">
    <source>
        <dbReference type="ARBA" id="ARBA00001946"/>
    </source>
</evidence>
<evidence type="ECO:0000256" key="12">
    <source>
        <dbReference type="ARBA" id="ARBA00048451"/>
    </source>
</evidence>
<keyword evidence="4" id="KW-0479">Metal-binding</keyword>
<dbReference type="Gene3D" id="3.30.420.40">
    <property type="match status" value="2"/>
</dbReference>
<dbReference type="InterPro" id="IPR049874">
    <property type="entry name" value="ROK_cs"/>
</dbReference>
<dbReference type="InterPro" id="IPR000600">
    <property type="entry name" value="ROK"/>
</dbReference>
<dbReference type="AlphaFoldDB" id="A0AAU8IIE7"/>
<proteinExistence type="inferred from homology"/>
<evidence type="ECO:0000256" key="9">
    <source>
        <dbReference type="ARBA" id="ARBA00022842"/>
    </source>
</evidence>
<keyword evidence="9" id="KW-0460">Magnesium</keyword>
<evidence type="ECO:0000256" key="8">
    <source>
        <dbReference type="ARBA" id="ARBA00022840"/>
    </source>
</evidence>
<evidence type="ECO:0000256" key="5">
    <source>
        <dbReference type="ARBA" id="ARBA00022741"/>
    </source>
</evidence>
<keyword evidence="6" id="KW-0418">Kinase</keyword>
<evidence type="ECO:0000256" key="10">
    <source>
        <dbReference type="ARBA" id="ARBA00023277"/>
    </source>
</evidence>
<evidence type="ECO:0000256" key="6">
    <source>
        <dbReference type="ARBA" id="ARBA00022777"/>
    </source>
</evidence>
<keyword evidence="5" id="KW-0547">Nucleotide-binding</keyword>
<comment type="similarity">
    <text evidence="2">Belongs to the ROK (NagC/XylR) family.</text>
</comment>
<dbReference type="PANTHER" id="PTHR42742:SF3">
    <property type="entry name" value="FRUCTOKINASE"/>
    <property type="match status" value="1"/>
</dbReference>
<dbReference type="PANTHER" id="PTHR42742">
    <property type="entry name" value="TRANSCRIPTIONAL REPRESSOR MPRA"/>
    <property type="match status" value="1"/>
</dbReference>
<reference evidence="13" key="1">
    <citation type="submission" date="2024-06" db="EMBL/GenBank/DDBJ databases">
        <authorList>
            <person name="Fan A."/>
            <person name="Zhang F.Y."/>
            <person name="Zhang L."/>
        </authorList>
    </citation>
    <scope>NUCLEOTIDE SEQUENCE</scope>
    <source>
        <strain evidence="13">Y61</strain>
    </source>
</reference>
<dbReference type="FunFam" id="3.30.420.40:FF:000153">
    <property type="entry name" value="Putative fructokinase"/>
    <property type="match status" value="1"/>
</dbReference>
<dbReference type="GO" id="GO:0005524">
    <property type="term" value="F:ATP binding"/>
    <property type="evidence" value="ECO:0007669"/>
    <property type="project" value="UniProtKB-KW"/>
</dbReference>
<keyword evidence="7" id="KW-0862">Zinc</keyword>
<evidence type="ECO:0000256" key="2">
    <source>
        <dbReference type="ARBA" id="ARBA00006479"/>
    </source>
</evidence>
<keyword evidence="10" id="KW-0119">Carbohydrate metabolism</keyword>
<name>A0AAU8IIE7_9BACL</name>
<dbReference type="GO" id="GO:0046872">
    <property type="term" value="F:metal ion binding"/>
    <property type="evidence" value="ECO:0007669"/>
    <property type="project" value="UniProtKB-KW"/>
</dbReference>
<gene>
    <name evidence="13" type="ORF">ABNN70_04450</name>
</gene>
<dbReference type="SUPFAM" id="SSF53067">
    <property type="entry name" value="Actin-like ATPase domain"/>
    <property type="match status" value="1"/>
</dbReference>
<dbReference type="EC" id="2.7.1.4" evidence="11"/>
<dbReference type="PROSITE" id="PS01125">
    <property type="entry name" value="ROK"/>
    <property type="match status" value="1"/>
</dbReference>
<dbReference type="Pfam" id="PF00480">
    <property type="entry name" value="ROK"/>
    <property type="match status" value="1"/>
</dbReference>
<evidence type="ECO:0000256" key="11">
    <source>
        <dbReference type="ARBA" id="ARBA00038887"/>
    </source>
</evidence>
<protein>
    <recommendedName>
        <fullName evidence="11">fructokinase</fullName>
        <ecNumber evidence="11">2.7.1.4</ecNumber>
    </recommendedName>
</protein>
<accession>A0AAU8IIE7</accession>
<comment type="catalytic activity">
    <reaction evidence="12">
        <text>D-fructose + ATP = D-fructose 6-phosphate + ADP + H(+)</text>
        <dbReference type="Rhea" id="RHEA:16125"/>
        <dbReference type="ChEBI" id="CHEBI:15378"/>
        <dbReference type="ChEBI" id="CHEBI:30616"/>
        <dbReference type="ChEBI" id="CHEBI:37721"/>
        <dbReference type="ChEBI" id="CHEBI:61527"/>
        <dbReference type="ChEBI" id="CHEBI:456216"/>
        <dbReference type="EC" id="2.7.1.4"/>
    </reaction>
</comment>
<sequence length="302" mass="32835">MSIINTIKFGSIEAGGTKFVLVAADENYNVIQRKRIPTTTPKETLSKCLSFFKKHQVSALGIGSFGPIDIDQKSKSYGYILKTPKSNWANTNIVGVLRDALHIPVAFTTDVNASAYGEYVAGHAKDCSSVVYFTIGTGIGGGAIQNDQFIGGLTHPEMGHTLIVPRSDDSFCGICPFHHNYCFEGMASGPAIEARTGNRGENLPRTDPVFDLISYYAAQLAYNTFLQLQPEKIVFGGSVLQDRDLATVRYYFNEFNHGYVITPELNDLIVSTGVSENGSATIGNLALAKKLLSSNERIKETS</sequence>
<dbReference type="GO" id="GO:0008865">
    <property type="term" value="F:fructokinase activity"/>
    <property type="evidence" value="ECO:0007669"/>
    <property type="project" value="UniProtKB-EC"/>
</dbReference>
<evidence type="ECO:0000256" key="4">
    <source>
        <dbReference type="ARBA" id="ARBA00022723"/>
    </source>
</evidence>
<dbReference type="RefSeq" id="WP_353948856.1">
    <property type="nucleotide sequence ID" value="NZ_CP159510.1"/>
</dbReference>
<evidence type="ECO:0000313" key="13">
    <source>
        <dbReference type="EMBL" id="XCJ17736.1"/>
    </source>
</evidence>
<keyword evidence="3" id="KW-0808">Transferase</keyword>
<dbReference type="CDD" id="cd24067">
    <property type="entry name" value="ASKHA_NBD_ROK_BsFRK-like"/>
    <property type="match status" value="1"/>
</dbReference>